<dbReference type="PROSITE" id="PS52049">
    <property type="entry name" value="ULD"/>
    <property type="match status" value="1"/>
</dbReference>
<dbReference type="Gene3D" id="1.20.58.860">
    <property type="match status" value="1"/>
</dbReference>
<dbReference type="Pfam" id="PF18031">
    <property type="entry name" value="UCH_C"/>
    <property type="match status" value="1"/>
</dbReference>
<evidence type="ECO:0000256" key="1">
    <source>
        <dbReference type="PROSITE-ProRule" id="PRU01394"/>
    </source>
</evidence>
<keyword evidence="1" id="KW-0833">Ubl conjugation pathway</keyword>
<evidence type="ECO:0000313" key="4">
    <source>
        <dbReference type="Proteomes" id="UP000645828"/>
    </source>
</evidence>
<accession>A0A811YEA2</accession>
<keyword evidence="4" id="KW-1185">Reference proteome</keyword>
<dbReference type="Proteomes" id="UP000645828">
    <property type="component" value="Unassembled WGS sequence"/>
</dbReference>
<organism evidence="3 4">
    <name type="scientific">Nyctereutes procyonoides</name>
    <name type="common">Raccoon dog</name>
    <name type="synonym">Canis procyonoides</name>
    <dbReference type="NCBI Taxonomy" id="34880"/>
    <lineage>
        <taxon>Eukaryota</taxon>
        <taxon>Metazoa</taxon>
        <taxon>Chordata</taxon>
        <taxon>Craniata</taxon>
        <taxon>Vertebrata</taxon>
        <taxon>Euteleostomi</taxon>
        <taxon>Mammalia</taxon>
        <taxon>Eutheria</taxon>
        <taxon>Laurasiatheria</taxon>
        <taxon>Carnivora</taxon>
        <taxon>Caniformia</taxon>
        <taxon>Canidae</taxon>
        <taxon>Nyctereutes</taxon>
    </lineage>
</organism>
<gene>
    <name evidence="3" type="ORF">NYPRO_LOCUS7684</name>
</gene>
<sequence>MWDSIPALCDHALIENIRRKHNYLPLIMELLKTLAEHQQLIPLVEKAKEKQNAKKAQETK</sequence>
<dbReference type="AlphaFoldDB" id="A0A811YEA2"/>
<dbReference type="InterPro" id="IPR041507">
    <property type="entry name" value="UCH_C"/>
</dbReference>
<proteinExistence type="predicted"/>
<evidence type="ECO:0000313" key="3">
    <source>
        <dbReference type="EMBL" id="CAD7674889.1"/>
    </source>
</evidence>
<feature type="domain" description="UCH37-like C-terminal" evidence="2">
    <location>
        <begin position="14"/>
        <end position="40"/>
    </location>
</feature>
<protein>
    <submittedName>
        <fullName evidence="3">(raccoon dog) hypothetical protein</fullName>
    </submittedName>
</protein>
<name>A0A811YEA2_NYCPR</name>
<reference evidence="3" key="1">
    <citation type="submission" date="2020-12" db="EMBL/GenBank/DDBJ databases">
        <authorList>
            <consortium name="Molecular Ecology Group"/>
        </authorList>
    </citation>
    <scope>NUCLEOTIDE SEQUENCE</scope>
    <source>
        <strain evidence="3">TBG_1078</strain>
    </source>
</reference>
<comment type="caution">
    <text evidence="3">The sequence shown here is derived from an EMBL/GenBank/DDBJ whole genome shotgun (WGS) entry which is preliminary data.</text>
</comment>
<dbReference type="GO" id="GO:0006511">
    <property type="term" value="P:ubiquitin-dependent protein catabolic process"/>
    <property type="evidence" value="ECO:0007669"/>
    <property type="project" value="UniProtKB-UniRule"/>
</dbReference>
<evidence type="ECO:0000259" key="2">
    <source>
        <dbReference type="Pfam" id="PF18031"/>
    </source>
</evidence>
<dbReference type="EMBL" id="CAJHUB010000673">
    <property type="protein sequence ID" value="CAD7674889.1"/>
    <property type="molecule type" value="Genomic_DNA"/>
</dbReference>